<dbReference type="RefSeq" id="XP_007399948.1">
    <property type="nucleotide sequence ID" value="XM_007399886.1"/>
</dbReference>
<feature type="region of interest" description="Disordered" evidence="2">
    <location>
        <begin position="67"/>
        <end position="127"/>
    </location>
</feature>
<feature type="compositionally biased region" description="Acidic residues" evidence="2">
    <location>
        <begin position="69"/>
        <end position="84"/>
    </location>
</feature>
<evidence type="ECO:0008006" key="5">
    <source>
        <dbReference type="Google" id="ProtNLM"/>
    </source>
</evidence>
<feature type="coiled-coil region" evidence="1">
    <location>
        <begin position="239"/>
        <end position="266"/>
    </location>
</feature>
<dbReference type="KEGG" id="pco:PHACADRAFT_199657"/>
<dbReference type="PANTHER" id="PTHR23159">
    <property type="entry name" value="CENTROSOMAL PROTEIN 2"/>
    <property type="match status" value="1"/>
</dbReference>
<dbReference type="GeneID" id="18911429"/>
<dbReference type="PANTHER" id="PTHR23159:SF66">
    <property type="entry name" value="OS04G0158400 PROTEIN"/>
    <property type="match status" value="1"/>
</dbReference>
<name>K5UQQ9_PHACS</name>
<accession>K5UQQ9</accession>
<dbReference type="InParanoid" id="K5UQQ9"/>
<protein>
    <recommendedName>
        <fullName evidence="5">Autophagy-related protein 16 domain-containing protein</fullName>
    </recommendedName>
</protein>
<evidence type="ECO:0000313" key="3">
    <source>
        <dbReference type="EMBL" id="EKM52171.1"/>
    </source>
</evidence>
<feature type="coiled-coil region" evidence="1">
    <location>
        <begin position="292"/>
        <end position="358"/>
    </location>
</feature>
<reference evidence="3 4" key="1">
    <citation type="journal article" date="2012" name="BMC Genomics">
        <title>Comparative genomics of the white-rot fungi, Phanerochaete carnosa and P. chrysosporium, to elucidate the genetic basis of the distinct wood types they colonize.</title>
        <authorList>
            <person name="Suzuki H."/>
            <person name="MacDonald J."/>
            <person name="Syed K."/>
            <person name="Salamov A."/>
            <person name="Hori C."/>
            <person name="Aerts A."/>
            <person name="Henrissat B."/>
            <person name="Wiebenga A."/>
            <person name="vanKuyk P.A."/>
            <person name="Barry K."/>
            <person name="Lindquist E."/>
            <person name="LaButti K."/>
            <person name="Lapidus A."/>
            <person name="Lucas S."/>
            <person name="Coutinho P."/>
            <person name="Gong Y."/>
            <person name="Samejima M."/>
            <person name="Mahadevan R."/>
            <person name="Abou-Zaid M."/>
            <person name="de Vries R.P."/>
            <person name="Igarashi K."/>
            <person name="Yadav J.S."/>
            <person name="Grigoriev I.V."/>
            <person name="Master E.R."/>
        </authorList>
    </citation>
    <scope>NUCLEOTIDE SEQUENCE [LARGE SCALE GENOMIC DNA]</scope>
    <source>
        <strain evidence="3 4">HHB-10118-sp</strain>
    </source>
</reference>
<evidence type="ECO:0000256" key="2">
    <source>
        <dbReference type="SAM" id="MobiDB-lite"/>
    </source>
</evidence>
<keyword evidence="4" id="KW-1185">Reference proteome</keyword>
<evidence type="ECO:0000313" key="4">
    <source>
        <dbReference type="Proteomes" id="UP000008370"/>
    </source>
</evidence>
<dbReference type="EMBL" id="JH930476">
    <property type="protein sequence ID" value="EKM52171.1"/>
    <property type="molecule type" value="Genomic_DNA"/>
</dbReference>
<dbReference type="HOGENOM" id="CLU_711957_0_0_1"/>
<keyword evidence="1" id="KW-0175">Coiled coil</keyword>
<organism evidence="3 4">
    <name type="scientific">Phanerochaete carnosa (strain HHB-10118-sp)</name>
    <name type="common">White-rot fungus</name>
    <name type="synonym">Peniophora carnosa</name>
    <dbReference type="NCBI Taxonomy" id="650164"/>
    <lineage>
        <taxon>Eukaryota</taxon>
        <taxon>Fungi</taxon>
        <taxon>Dikarya</taxon>
        <taxon>Basidiomycota</taxon>
        <taxon>Agaricomycotina</taxon>
        <taxon>Agaricomycetes</taxon>
        <taxon>Polyporales</taxon>
        <taxon>Phanerochaetaceae</taxon>
        <taxon>Phanerochaete</taxon>
    </lineage>
</organism>
<dbReference type="AlphaFoldDB" id="K5UQQ9"/>
<evidence type="ECO:0000256" key="1">
    <source>
        <dbReference type="SAM" id="Coils"/>
    </source>
</evidence>
<dbReference type="Proteomes" id="UP000008370">
    <property type="component" value="Unassembled WGS sequence"/>
</dbReference>
<gene>
    <name evidence="3" type="ORF">PHACADRAFT_199657</name>
</gene>
<proteinExistence type="predicted"/>
<feature type="coiled-coil region" evidence="1">
    <location>
        <begin position="143"/>
        <end position="177"/>
    </location>
</feature>
<sequence>MAMTLLISEFAWIMMSYHRWLLREFRSAETNKRLEAEAFDEHLQSLQDKLCPKMQSDLRLLRQAQWEKVDEEDVSTQDEDNEETTGEKRTRRASSEAAEPTSGKRLRGEDTATGSIPPDSIGNMPASVSAVGHAAPLQLQSELARIQQEINGLRAENEKLRAQVVAGQREHNRAQSEEAGSALGAAGGDIELGGVAGSMRSELQDLRGKKSVIYGDISTFHIFNSTPRAQYANVPPNPQASAQASIDQAERELAEMRKTKDTLKHEHDERDTEVWQRVIKLGATRDEGTQREAALRAEVASLQETVAALQSKVISLNKTIALIRTEAGEEEARQLAEFASLQEENAKLRNEQAGLTKKMSLLVSRNTVLQSEIFSLRSSSQTTAFGSA</sequence>